<feature type="transmembrane region" description="Helical" evidence="1">
    <location>
        <begin position="273"/>
        <end position="291"/>
    </location>
</feature>
<dbReference type="EMBL" id="JAUSWB010000005">
    <property type="protein sequence ID" value="MDQ0429287.1"/>
    <property type="molecule type" value="Genomic_DNA"/>
</dbReference>
<dbReference type="Pfam" id="PF13321">
    <property type="entry name" value="DUF4084"/>
    <property type="match status" value="1"/>
</dbReference>
<dbReference type="InterPro" id="IPR043128">
    <property type="entry name" value="Rev_trsase/Diguanyl_cyclase"/>
</dbReference>
<dbReference type="Pfam" id="PF00990">
    <property type="entry name" value="GGDEF"/>
    <property type="match status" value="1"/>
</dbReference>
<evidence type="ECO:0000256" key="1">
    <source>
        <dbReference type="SAM" id="Phobius"/>
    </source>
</evidence>
<feature type="domain" description="GGDEF" evidence="4">
    <location>
        <begin position="494"/>
        <end position="627"/>
    </location>
</feature>
<dbReference type="Gene3D" id="3.30.450.20">
    <property type="entry name" value="PAS domain"/>
    <property type="match status" value="1"/>
</dbReference>
<feature type="transmembrane region" description="Helical" evidence="1">
    <location>
        <begin position="67"/>
        <end position="89"/>
    </location>
</feature>
<evidence type="ECO:0000259" key="4">
    <source>
        <dbReference type="PROSITE" id="PS50887"/>
    </source>
</evidence>
<dbReference type="InterPro" id="IPR052155">
    <property type="entry name" value="Biofilm_reg_signaling"/>
</dbReference>
<gene>
    <name evidence="5" type="ORF">QOZ98_002115</name>
</gene>
<dbReference type="NCBIfam" id="TIGR00229">
    <property type="entry name" value="sensory_box"/>
    <property type="match status" value="1"/>
</dbReference>
<keyword evidence="1" id="KW-0812">Transmembrane</keyword>
<proteinExistence type="predicted"/>
<evidence type="ECO:0000313" key="6">
    <source>
        <dbReference type="Proteomes" id="UP001241988"/>
    </source>
</evidence>
<feature type="transmembrane region" description="Helical" evidence="1">
    <location>
        <begin position="9"/>
        <end position="27"/>
    </location>
</feature>
<reference evidence="5 6" key="1">
    <citation type="submission" date="2023-07" db="EMBL/GenBank/DDBJ databases">
        <title>Genomic Encyclopedia of Type Strains, Phase IV (KMG-IV): sequencing the most valuable type-strain genomes for metagenomic binning, comparative biology and taxonomic classification.</title>
        <authorList>
            <person name="Goeker M."/>
        </authorList>
    </citation>
    <scope>NUCLEOTIDE SEQUENCE [LARGE SCALE GENOMIC DNA]</scope>
    <source>
        <strain evidence="5 6">DSM 16419</strain>
    </source>
</reference>
<dbReference type="SUPFAM" id="SSF55073">
    <property type="entry name" value="Nucleotide cyclase"/>
    <property type="match status" value="1"/>
</dbReference>
<dbReference type="InterPro" id="IPR029787">
    <property type="entry name" value="Nucleotide_cyclase"/>
</dbReference>
<keyword evidence="1" id="KW-0472">Membrane</keyword>
<dbReference type="InterPro" id="IPR000700">
    <property type="entry name" value="PAS-assoc_C"/>
</dbReference>
<dbReference type="Pfam" id="PF08448">
    <property type="entry name" value="PAS_4"/>
    <property type="match status" value="1"/>
</dbReference>
<dbReference type="RefSeq" id="WP_308787388.1">
    <property type="nucleotide sequence ID" value="NZ_JAUSWB010000005.1"/>
</dbReference>
<keyword evidence="6" id="KW-1185">Reference proteome</keyword>
<dbReference type="CDD" id="cd01949">
    <property type="entry name" value="GGDEF"/>
    <property type="match status" value="1"/>
</dbReference>
<dbReference type="InterPro" id="IPR025152">
    <property type="entry name" value="DUF4084"/>
</dbReference>
<dbReference type="SUPFAM" id="SSF55785">
    <property type="entry name" value="PYP-like sensor domain (PAS domain)"/>
    <property type="match status" value="1"/>
</dbReference>
<feature type="transmembrane region" description="Helical" evidence="1">
    <location>
        <begin position="201"/>
        <end position="223"/>
    </location>
</feature>
<name>A0ABU0GVA7_9BACL</name>
<evidence type="ECO:0000259" key="2">
    <source>
        <dbReference type="PROSITE" id="PS50112"/>
    </source>
</evidence>
<dbReference type="Proteomes" id="UP001241988">
    <property type="component" value="Unassembled WGS sequence"/>
</dbReference>
<dbReference type="PROSITE" id="PS50887">
    <property type="entry name" value="GGDEF"/>
    <property type="match status" value="1"/>
</dbReference>
<protein>
    <submittedName>
        <fullName evidence="5">Diguanylate cyclase (GGDEF)-like protein/PAS domain S-box-containing protein</fullName>
    </submittedName>
</protein>
<dbReference type="PANTHER" id="PTHR44757:SF2">
    <property type="entry name" value="BIOFILM ARCHITECTURE MAINTENANCE PROTEIN MBAA"/>
    <property type="match status" value="1"/>
</dbReference>
<dbReference type="SMART" id="SM00267">
    <property type="entry name" value="GGDEF"/>
    <property type="match status" value="1"/>
</dbReference>
<dbReference type="InterPro" id="IPR035965">
    <property type="entry name" value="PAS-like_dom_sf"/>
</dbReference>
<accession>A0ABU0GVA7</accession>
<feature type="transmembrane region" description="Helical" evidence="1">
    <location>
        <begin position="297"/>
        <end position="319"/>
    </location>
</feature>
<dbReference type="SMART" id="SM00091">
    <property type="entry name" value="PAS"/>
    <property type="match status" value="1"/>
</dbReference>
<dbReference type="PROSITE" id="PS50112">
    <property type="entry name" value="PAS"/>
    <property type="match status" value="1"/>
</dbReference>
<feature type="transmembrane region" description="Helical" evidence="1">
    <location>
        <begin position="166"/>
        <end position="189"/>
    </location>
</feature>
<organism evidence="5 6">
    <name type="scientific">Planomicrobium stackebrandtii</name>
    <dbReference type="NCBI Taxonomy" id="253160"/>
    <lineage>
        <taxon>Bacteria</taxon>
        <taxon>Bacillati</taxon>
        <taxon>Bacillota</taxon>
        <taxon>Bacilli</taxon>
        <taxon>Bacillales</taxon>
        <taxon>Caryophanaceae</taxon>
        <taxon>Planomicrobium</taxon>
    </lineage>
</organism>
<dbReference type="Gene3D" id="3.30.70.270">
    <property type="match status" value="1"/>
</dbReference>
<dbReference type="InterPro" id="IPR013656">
    <property type="entry name" value="PAS_4"/>
</dbReference>
<dbReference type="PROSITE" id="PS50113">
    <property type="entry name" value="PAC"/>
    <property type="match status" value="1"/>
</dbReference>
<evidence type="ECO:0000313" key="5">
    <source>
        <dbReference type="EMBL" id="MDQ0429287.1"/>
    </source>
</evidence>
<sequence>MKSNNKKRLALSFIIFYALLYFVWLNVWADNEAVLTLGGNVLSSIGCLIASVWLFQTSRKSTGNEKVFWLLLAIGTLNYFVAEVLWIIYENLLFGEVPFPGPPDLFYLLQFGFYLAAFSFKLVKETKKHQFIKFFFDVLIVMVVAATFSWHFLLSPIIEVGDIATYPLLVSLAYPIGDLTLLLGVLSIYLGIQKSTFNKSLFFLSLGLFFQIIADSAYVYLISVDQYHSGSLIDPLFALAVLLIGFSGFLSTAQPLDPEAALLDEKPVQQLDFLRLSLPYVTVLILFFFMASRSSGIYVVTIGSGISILLVIFRQIIIISENQQLLQKYQDKTEQLDVSEQRYKSLFDYHPDAVYSLDVTGRFESANPSSNALFGYEKDELLGLSSSLFIEKEMQLQAAQYLENALRGQPQSYEVPMRSRFGEFHYLSITNIPIMVRNDIVGIFGIGKDITENKKNEEKIQFLAYHDPLTGLANRLYFGESLKKAVSEGELLNEMFAVMFIDLDHFKEVNDTLGHDIGDELLISVANRITGCVNDHDLVARHGGDEFTLIMRHVSGLEAVAQTAEKILESLKQAHHINGAEIFSPPSIGIAVYPLDASTPMDLMKKADKAMYEVKANGKGHYQFSKETI</sequence>
<feature type="transmembrane region" description="Helical" evidence="1">
    <location>
        <begin position="235"/>
        <end position="253"/>
    </location>
</feature>
<dbReference type="InterPro" id="IPR000160">
    <property type="entry name" value="GGDEF_dom"/>
</dbReference>
<comment type="caution">
    <text evidence="5">The sequence shown here is derived from an EMBL/GenBank/DDBJ whole genome shotgun (WGS) entry which is preliminary data.</text>
</comment>
<feature type="domain" description="PAS" evidence="2">
    <location>
        <begin position="339"/>
        <end position="409"/>
    </location>
</feature>
<evidence type="ECO:0000259" key="3">
    <source>
        <dbReference type="PROSITE" id="PS50113"/>
    </source>
</evidence>
<feature type="transmembrane region" description="Helical" evidence="1">
    <location>
        <begin position="105"/>
        <end position="123"/>
    </location>
</feature>
<dbReference type="InterPro" id="IPR000014">
    <property type="entry name" value="PAS"/>
</dbReference>
<keyword evidence="1" id="KW-1133">Transmembrane helix</keyword>
<feature type="transmembrane region" description="Helical" evidence="1">
    <location>
        <begin position="33"/>
        <end position="55"/>
    </location>
</feature>
<dbReference type="CDD" id="cd00130">
    <property type="entry name" value="PAS"/>
    <property type="match status" value="1"/>
</dbReference>
<dbReference type="PANTHER" id="PTHR44757">
    <property type="entry name" value="DIGUANYLATE CYCLASE DGCP"/>
    <property type="match status" value="1"/>
</dbReference>
<dbReference type="NCBIfam" id="TIGR00254">
    <property type="entry name" value="GGDEF"/>
    <property type="match status" value="1"/>
</dbReference>
<feature type="transmembrane region" description="Helical" evidence="1">
    <location>
        <begin position="135"/>
        <end position="154"/>
    </location>
</feature>
<feature type="domain" description="PAC" evidence="3">
    <location>
        <begin position="411"/>
        <end position="462"/>
    </location>
</feature>